<dbReference type="InterPro" id="IPR019734">
    <property type="entry name" value="TPR_rpt"/>
</dbReference>
<feature type="repeat" description="TPR" evidence="3">
    <location>
        <begin position="77"/>
        <end position="110"/>
    </location>
</feature>
<evidence type="ECO:0000313" key="4">
    <source>
        <dbReference type="EMBL" id="GGF05440.1"/>
    </source>
</evidence>
<dbReference type="PROSITE" id="PS50005">
    <property type="entry name" value="TPR"/>
    <property type="match status" value="2"/>
</dbReference>
<evidence type="ECO:0000256" key="2">
    <source>
        <dbReference type="ARBA" id="ARBA00022803"/>
    </source>
</evidence>
<comment type="caution">
    <text evidence="4">The sequence shown here is derived from an EMBL/GenBank/DDBJ whole genome shotgun (WGS) entry which is preliminary data.</text>
</comment>
<keyword evidence="1" id="KW-0677">Repeat</keyword>
<evidence type="ECO:0000256" key="3">
    <source>
        <dbReference type="PROSITE-ProRule" id="PRU00339"/>
    </source>
</evidence>
<accession>A0A8J3E0W5</accession>
<reference evidence="4" key="2">
    <citation type="submission" date="2020-09" db="EMBL/GenBank/DDBJ databases">
        <authorList>
            <person name="Sun Q."/>
            <person name="Zhou Y."/>
        </authorList>
    </citation>
    <scope>NUCLEOTIDE SEQUENCE</scope>
    <source>
        <strain evidence="4">CGMCC 1.15725</strain>
    </source>
</reference>
<dbReference type="PROSITE" id="PS51257">
    <property type="entry name" value="PROKAR_LIPOPROTEIN"/>
    <property type="match status" value="1"/>
</dbReference>
<dbReference type="SUPFAM" id="SSF48452">
    <property type="entry name" value="TPR-like"/>
    <property type="match status" value="1"/>
</dbReference>
<keyword evidence="2 3" id="KW-0802">TPR repeat</keyword>
<evidence type="ECO:0000313" key="5">
    <source>
        <dbReference type="Proteomes" id="UP000646365"/>
    </source>
</evidence>
<protein>
    <recommendedName>
        <fullName evidence="6">Tetratricopeptide repeat protein</fullName>
    </recommendedName>
</protein>
<dbReference type="Pfam" id="PF13432">
    <property type="entry name" value="TPR_16"/>
    <property type="match status" value="1"/>
</dbReference>
<dbReference type="PANTHER" id="PTHR45586">
    <property type="entry name" value="TPR REPEAT-CONTAINING PROTEIN PA4667"/>
    <property type="match status" value="1"/>
</dbReference>
<dbReference type="PANTHER" id="PTHR45586:SF1">
    <property type="entry name" value="LIPOPOLYSACCHARIDE ASSEMBLY PROTEIN B"/>
    <property type="match status" value="1"/>
</dbReference>
<dbReference type="Proteomes" id="UP000646365">
    <property type="component" value="Unassembled WGS sequence"/>
</dbReference>
<dbReference type="InterPro" id="IPR011990">
    <property type="entry name" value="TPR-like_helical_dom_sf"/>
</dbReference>
<dbReference type="EMBL" id="BMJQ01000002">
    <property type="protein sequence ID" value="GGF05440.1"/>
    <property type="molecule type" value="Genomic_DNA"/>
</dbReference>
<proteinExistence type="predicted"/>
<keyword evidence="5" id="KW-1185">Reference proteome</keyword>
<evidence type="ECO:0000256" key="1">
    <source>
        <dbReference type="ARBA" id="ARBA00022737"/>
    </source>
</evidence>
<name>A0A8J3E0W5_9PROT</name>
<evidence type="ECO:0008006" key="6">
    <source>
        <dbReference type="Google" id="ProtNLM"/>
    </source>
</evidence>
<sequence>MFRHGTLCALALLGLQACSNGGSRAEAPTVASATADRGESLARMADDAAARGDMTTALAFYRQAALAASNGADGNAAGPMLMYGNALMAVGAYDQAGGAFRRVVEREPENAQALVGLGSADLALGKSTEAADLLQRVIARHPEDLRARRNLGVALDLAGRHAEAQAAYREGLGRSPDDEDLKADLALSLALAGDAGQSVALIREVAASPFAEPRHLRNAVLVLSLAGQDQEAQRLAERRLPADTARQLMARIQTLKTKETAQDRTAAIGFEVGG</sequence>
<reference evidence="4" key="1">
    <citation type="journal article" date="2014" name="Int. J. Syst. Evol. Microbiol.">
        <title>Complete genome sequence of Corynebacterium casei LMG S-19264T (=DSM 44701T), isolated from a smear-ripened cheese.</title>
        <authorList>
            <consortium name="US DOE Joint Genome Institute (JGI-PGF)"/>
            <person name="Walter F."/>
            <person name="Albersmeier A."/>
            <person name="Kalinowski J."/>
            <person name="Ruckert C."/>
        </authorList>
    </citation>
    <scope>NUCLEOTIDE SEQUENCE</scope>
    <source>
        <strain evidence="4">CGMCC 1.15725</strain>
    </source>
</reference>
<dbReference type="SMART" id="SM00028">
    <property type="entry name" value="TPR"/>
    <property type="match status" value="4"/>
</dbReference>
<organism evidence="4 5">
    <name type="scientific">Aliidongia dinghuensis</name>
    <dbReference type="NCBI Taxonomy" id="1867774"/>
    <lineage>
        <taxon>Bacteria</taxon>
        <taxon>Pseudomonadati</taxon>
        <taxon>Pseudomonadota</taxon>
        <taxon>Alphaproteobacteria</taxon>
        <taxon>Rhodospirillales</taxon>
        <taxon>Dongiaceae</taxon>
        <taxon>Aliidongia</taxon>
    </lineage>
</organism>
<dbReference type="Gene3D" id="1.25.40.10">
    <property type="entry name" value="Tetratricopeptide repeat domain"/>
    <property type="match status" value="1"/>
</dbReference>
<dbReference type="InterPro" id="IPR051012">
    <property type="entry name" value="CellSynth/LPSAsmb/PSIAsmb"/>
</dbReference>
<feature type="repeat" description="TPR" evidence="3">
    <location>
        <begin position="111"/>
        <end position="144"/>
    </location>
</feature>
<gene>
    <name evidence="4" type="ORF">GCM10011611_08700</name>
</gene>
<dbReference type="AlphaFoldDB" id="A0A8J3E0W5"/>